<keyword evidence="2" id="KW-0732">Signal</keyword>
<organism evidence="3 4">
    <name type="scientific">Ligilactobacillus salivarius</name>
    <dbReference type="NCBI Taxonomy" id="1624"/>
    <lineage>
        <taxon>Bacteria</taxon>
        <taxon>Bacillati</taxon>
        <taxon>Bacillota</taxon>
        <taxon>Bacilli</taxon>
        <taxon>Lactobacillales</taxon>
        <taxon>Lactobacillaceae</taxon>
        <taxon>Ligilactobacillus</taxon>
    </lineage>
</organism>
<dbReference type="PROSITE" id="PS51257">
    <property type="entry name" value="PROKAR_LIPOPROTEIN"/>
    <property type="match status" value="1"/>
</dbReference>
<comment type="caution">
    <text evidence="3">The sequence shown here is derived from an EMBL/GenBank/DDBJ whole genome shotgun (WGS) entry which is preliminary data.</text>
</comment>
<sequence length="293" mass="30870">MKKSIKIFMATLVALTLAACGNENNKKSSSSETKTTQKSDVSKKSEKTEQSSESSSSSSSSSSESSSSEVSSSSQSGPQQAKVTGDNNTQRMAQIAGALKYFLGKDALVPTKAGISSGVVNAYYTGDGNNFTVYYIKDTEGKNFNDPSLKDKVSYITFSKKTYGSEEEAEQAVNYISGESEMGLPKVPLSGNVNATLNSGAGQRYLHWNSGKWSVTIHGSSVTGKDPVPTGRKVVALLNKAYLPAPDSRGAASFTAGSGSGNQKIEWNSGKAVYTIKGSNINSLIELAGSIQK</sequence>
<feature type="compositionally biased region" description="Polar residues" evidence="1">
    <location>
        <begin position="77"/>
        <end position="88"/>
    </location>
</feature>
<feature type="compositionally biased region" description="Low complexity" evidence="1">
    <location>
        <begin position="51"/>
        <end position="76"/>
    </location>
</feature>
<dbReference type="EMBL" id="QFAS01000010">
    <property type="protein sequence ID" value="PWG51000.1"/>
    <property type="molecule type" value="Genomic_DNA"/>
</dbReference>
<dbReference type="Proteomes" id="UP000245607">
    <property type="component" value="Unassembled WGS sequence"/>
</dbReference>
<feature type="region of interest" description="Disordered" evidence="1">
    <location>
        <begin position="21"/>
        <end position="88"/>
    </location>
</feature>
<accession>A0A1V9Q9V3</accession>
<reference evidence="3 4" key="1">
    <citation type="submission" date="2018-05" db="EMBL/GenBank/DDBJ databases">
        <title>Lactobacillus salivarius genome sequencing and assembly.</title>
        <authorList>
            <person name="Audisio C."/>
            <person name="Albarracin L."/>
            <person name="Torres M.J."/>
            <person name="Hebert E.M."/>
            <person name="Saavedra L."/>
        </authorList>
    </citation>
    <scope>NUCLEOTIDE SEQUENCE [LARGE SCALE GENOMIC DNA]</scope>
    <source>
        <strain evidence="3 4">A3iob</strain>
    </source>
</reference>
<evidence type="ECO:0000313" key="4">
    <source>
        <dbReference type="Proteomes" id="UP000245607"/>
    </source>
</evidence>
<feature type="compositionally biased region" description="Basic and acidic residues" evidence="1">
    <location>
        <begin position="35"/>
        <end position="50"/>
    </location>
</feature>
<protein>
    <recommendedName>
        <fullName evidence="5">Lipoprotein</fullName>
    </recommendedName>
</protein>
<proteinExistence type="predicted"/>
<evidence type="ECO:0000256" key="1">
    <source>
        <dbReference type="SAM" id="MobiDB-lite"/>
    </source>
</evidence>
<feature type="signal peptide" evidence="2">
    <location>
        <begin position="1"/>
        <end position="18"/>
    </location>
</feature>
<name>A0A1V9Q9V3_9LACO</name>
<evidence type="ECO:0008006" key="5">
    <source>
        <dbReference type="Google" id="ProtNLM"/>
    </source>
</evidence>
<dbReference type="RefSeq" id="WP_003709456.1">
    <property type="nucleotide sequence ID" value="NZ_CAKMBQ010000002.1"/>
</dbReference>
<evidence type="ECO:0000313" key="3">
    <source>
        <dbReference type="EMBL" id="PWG51000.1"/>
    </source>
</evidence>
<evidence type="ECO:0000256" key="2">
    <source>
        <dbReference type="SAM" id="SignalP"/>
    </source>
</evidence>
<gene>
    <name evidence="3" type="ORF">DB362_09150</name>
</gene>
<feature type="chain" id="PRO_5041056877" description="Lipoprotein" evidence="2">
    <location>
        <begin position="19"/>
        <end position="293"/>
    </location>
</feature>
<dbReference type="AlphaFoldDB" id="A0A1V9Q9V3"/>